<evidence type="ECO:0000256" key="4">
    <source>
        <dbReference type="HAMAP-Rule" id="MF_01914"/>
    </source>
</evidence>
<dbReference type="NCBIfam" id="TIGR03002">
    <property type="entry name" value="outer_YhbN_LptA"/>
    <property type="match status" value="1"/>
</dbReference>
<dbReference type="AlphaFoldDB" id="A0A1E7R6L6"/>
<dbReference type="InterPro" id="IPR014340">
    <property type="entry name" value="LptA"/>
</dbReference>
<dbReference type="RefSeq" id="WP_070070087.1">
    <property type="nucleotide sequence ID" value="NZ_MKKK01000029.1"/>
</dbReference>
<dbReference type="HAMAP" id="MF_01914">
    <property type="entry name" value="LPS_assembly_LptA"/>
    <property type="match status" value="1"/>
</dbReference>
<dbReference type="GO" id="GO:0043165">
    <property type="term" value="P:Gram-negative-bacterium-type cell outer membrane assembly"/>
    <property type="evidence" value="ECO:0007669"/>
    <property type="project" value="UniProtKB-UniRule"/>
</dbReference>
<comment type="similarity">
    <text evidence="4">Belongs to the LptA family.</text>
</comment>
<keyword evidence="2" id="KW-0732">Signal</keyword>
<organism evidence="6 7">
    <name type="scientific">Acinetobacter qingfengensis</name>
    <dbReference type="NCBI Taxonomy" id="1262585"/>
    <lineage>
        <taxon>Bacteria</taxon>
        <taxon>Pseudomonadati</taxon>
        <taxon>Pseudomonadota</taxon>
        <taxon>Gammaproteobacteria</taxon>
        <taxon>Moraxellales</taxon>
        <taxon>Moraxellaceae</taxon>
        <taxon>Acinetobacter</taxon>
    </lineage>
</organism>
<gene>
    <name evidence="4" type="primary">lptA</name>
    <name evidence="6" type="ORF">BJI46_13175</name>
</gene>
<dbReference type="Pfam" id="PF03968">
    <property type="entry name" value="LptD_N"/>
    <property type="match status" value="1"/>
</dbReference>
<comment type="function">
    <text evidence="4">Involved in the assembly of lipopolysaccharide (LPS). Required for the translocation of LPS from the inner membrane to the outer membrane. May form a bridge between the inner membrane and the outer membrane, via interactions with LptC and LptD, thereby facilitating LPS transfer across the periplasm.</text>
</comment>
<keyword evidence="3 4" id="KW-0574">Periplasm</keyword>
<dbReference type="Gene3D" id="2.60.450.10">
    <property type="entry name" value="Lipopolysaccharide (LPS) transport protein A like domain"/>
    <property type="match status" value="1"/>
</dbReference>
<dbReference type="GO" id="GO:0001530">
    <property type="term" value="F:lipopolysaccharide binding"/>
    <property type="evidence" value="ECO:0007669"/>
    <property type="project" value="InterPro"/>
</dbReference>
<evidence type="ECO:0000256" key="1">
    <source>
        <dbReference type="ARBA" id="ARBA00022448"/>
    </source>
</evidence>
<evidence type="ECO:0000313" key="6">
    <source>
        <dbReference type="EMBL" id="OEY94952.1"/>
    </source>
</evidence>
<dbReference type="PANTHER" id="PTHR36504:SF1">
    <property type="entry name" value="LIPOPOLYSACCHARIDE EXPORT SYSTEM PROTEIN LPTA"/>
    <property type="match status" value="1"/>
</dbReference>
<dbReference type="Proteomes" id="UP000185895">
    <property type="component" value="Unassembled WGS sequence"/>
</dbReference>
<protein>
    <recommendedName>
        <fullName evidence="4">Lipopolysaccharide export system protein LptA</fullName>
    </recommendedName>
</protein>
<dbReference type="GO" id="GO:0030288">
    <property type="term" value="C:outer membrane-bounded periplasmic space"/>
    <property type="evidence" value="ECO:0007669"/>
    <property type="project" value="TreeGrafter"/>
</dbReference>
<dbReference type="PANTHER" id="PTHR36504">
    <property type="entry name" value="LIPOPOLYSACCHARIDE EXPORT SYSTEM PROTEIN LPTA"/>
    <property type="match status" value="1"/>
</dbReference>
<dbReference type="InterPro" id="IPR005653">
    <property type="entry name" value="OstA-like_N"/>
</dbReference>
<dbReference type="GO" id="GO:0015920">
    <property type="term" value="P:lipopolysaccharide transport"/>
    <property type="evidence" value="ECO:0007669"/>
    <property type="project" value="UniProtKB-UniRule"/>
</dbReference>
<reference evidence="6 7" key="1">
    <citation type="submission" date="2016-09" db="EMBL/GenBank/DDBJ databases">
        <authorList>
            <person name="Capua I."/>
            <person name="De Benedictis P."/>
            <person name="Joannis T."/>
            <person name="Lombin L.H."/>
            <person name="Cattoli G."/>
        </authorList>
    </citation>
    <scope>NUCLEOTIDE SEQUENCE [LARGE SCALE GENOMIC DNA]</scope>
    <source>
        <strain evidence="6 7">ANC 4671</strain>
    </source>
</reference>
<sequence length="181" mass="19300">MIQLLDKKLTRGILATLLLTGGLSLSSQIYAIPSDRNQPITLEADRATFNEKTGVTTYTGNVVIQQGTLKVQAASIVAHLNANNKIQSVVAQGSPAKFQQQLDTKGGIARGEGRNINYNAETGIIKLSGNAFLTQNGATFRGENLTYSMSKGDIEANGGNKGRIQIVIPPSAQQNMKGVRD</sequence>
<dbReference type="OrthoDB" id="9795964at2"/>
<evidence type="ECO:0000313" key="7">
    <source>
        <dbReference type="Proteomes" id="UP000185895"/>
    </source>
</evidence>
<dbReference type="GO" id="GO:0017089">
    <property type="term" value="F:glycolipid transfer activity"/>
    <property type="evidence" value="ECO:0007669"/>
    <property type="project" value="TreeGrafter"/>
</dbReference>
<evidence type="ECO:0000259" key="5">
    <source>
        <dbReference type="Pfam" id="PF03968"/>
    </source>
</evidence>
<evidence type="ECO:0000256" key="2">
    <source>
        <dbReference type="ARBA" id="ARBA00022729"/>
    </source>
</evidence>
<dbReference type="STRING" id="1262585.BJI46_13175"/>
<dbReference type="GO" id="GO:0009279">
    <property type="term" value="C:cell outer membrane"/>
    <property type="evidence" value="ECO:0007669"/>
    <property type="project" value="TreeGrafter"/>
</dbReference>
<evidence type="ECO:0000256" key="3">
    <source>
        <dbReference type="ARBA" id="ARBA00022764"/>
    </source>
</evidence>
<name>A0A1E7R6L6_9GAMM</name>
<accession>A0A1E7R6L6</accession>
<comment type="subcellular location">
    <subcellularLocation>
        <location evidence="4">Periplasm</location>
    </subcellularLocation>
</comment>
<proteinExistence type="inferred from homology"/>
<dbReference type="InterPro" id="IPR052037">
    <property type="entry name" value="LPS_export_LptA"/>
</dbReference>
<feature type="domain" description="Organic solvent tolerance-like N-terminal" evidence="5">
    <location>
        <begin position="42"/>
        <end position="152"/>
    </location>
</feature>
<dbReference type="EMBL" id="MKKK01000029">
    <property type="protein sequence ID" value="OEY94952.1"/>
    <property type="molecule type" value="Genomic_DNA"/>
</dbReference>
<comment type="subunit">
    <text evidence="4">Component of the lipopolysaccharide transport and assembly complex.</text>
</comment>
<keyword evidence="1 4" id="KW-0813">Transport</keyword>
<comment type="caution">
    <text evidence="6">The sequence shown here is derived from an EMBL/GenBank/DDBJ whole genome shotgun (WGS) entry which is preliminary data.</text>
</comment>
<keyword evidence="7" id="KW-1185">Reference proteome</keyword>